<proteinExistence type="predicted"/>
<sequence>MIVGAVAAIAAIVAIGAAARALGASSDFSPLAPAELVVPTVLGSFPRGTVVLEWQILPEVGDVARAHIVIGGIRLDEPARGRLTRRNLAGPALV</sequence>
<dbReference type="AlphaFoldDB" id="A0A371NZW7"/>
<protein>
    <submittedName>
        <fullName evidence="1">Uncharacterized protein</fullName>
    </submittedName>
</protein>
<reference evidence="1 2" key="1">
    <citation type="submission" date="2018-08" db="EMBL/GenBank/DDBJ databases">
        <title>Aeromicrobium sp. M2KJ-4, whole genome shotgun sequence.</title>
        <authorList>
            <person name="Tuo L."/>
        </authorList>
    </citation>
    <scope>NUCLEOTIDE SEQUENCE [LARGE SCALE GENOMIC DNA]</scope>
    <source>
        <strain evidence="1 2">M2KJ-4</strain>
    </source>
</reference>
<evidence type="ECO:0000313" key="2">
    <source>
        <dbReference type="Proteomes" id="UP000265581"/>
    </source>
</evidence>
<dbReference type="Proteomes" id="UP000265581">
    <property type="component" value="Unassembled WGS sequence"/>
</dbReference>
<organism evidence="1 2">
    <name type="scientific">Aeromicrobium endophyticum</name>
    <dbReference type="NCBI Taxonomy" id="2292704"/>
    <lineage>
        <taxon>Bacteria</taxon>
        <taxon>Bacillati</taxon>
        <taxon>Actinomycetota</taxon>
        <taxon>Actinomycetes</taxon>
        <taxon>Propionibacteriales</taxon>
        <taxon>Nocardioidaceae</taxon>
        <taxon>Aeromicrobium</taxon>
    </lineage>
</organism>
<evidence type="ECO:0000313" key="1">
    <source>
        <dbReference type="EMBL" id="REK68890.1"/>
    </source>
</evidence>
<dbReference type="EMBL" id="QUBR01000003">
    <property type="protein sequence ID" value="REK68890.1"/>
    <property type="molecule type" value="Genomic_DNA"/>
</dbReference>
<gene>
    <name evidence="1" type="ORF">DX116_18690</name>
</gene>
<accession>A0A371NZW7</accession>
<comment type="caution">
    <text evidence="1">The sequence shown here is derived from an EMBL/GenBank/DDBJ whole genome shotgun (WGS) entry which is preliminary data.</text>
</comment>
<name>A0A371NZW7_9ACTN</name>
<keyword evidence="2" id="KW-1185">Reference proteome</keyword>